<dbReference type="Gene3D" id="1.10.760.10">
    <property type="entry name" value="Cytochrome c-like domain"/>
    <property type="match status" value="1"/>
</dbReference>
<name>A0ABW9ZTY1_9BACT</name>
<dbReference type="Pfam" id="PF06537">
    <property type="entry name" value="DHOR"/>
    <property type="match status" value="1"/>
</dbReference>
<feature type="domain" description="Cytochrome c" evidence="5">
    <location>
        <begin position="54"/>
        <end position="258"/>
    </location>
</feature>
<evidence type="ECO:0000256" key="4">
    <source>
        <dbReference type="PROSITE-ProRule" id="PRU00433"/>
    </source>
</evidence>
<dbReference type="PANTHER" id="PTHR30600">
    <property type="entry name" value="CYTOCHROME C PEROXIDASE-RELATED"/>
    <property type="match status" value="1"/>
</dbReference>
<gene>
    <name evidence="6" type="ORF">GWC95_04705</name>
</gene>
<accession>A0ABW9ZTY1</accession>
<feature type="domain" description="Cytochrome c" evidence="5">
    <location>
        <begin position="268"/>
        <end position="400"/>
    </location>
</feature>
<reference evidence="6 7" key="1">
    <citation type="submission" date="2020-01" db="EMBL/GenBank/DDBJ databases">
        <title>Genome analysis.</title>
        <authorList>
            <person name="Wu S."/>
            <person name="Wang G."/>
        </authorList>
    </citation>
    <scope>NUCLEOTIDE SEQUENCE [LARGE SCALE GENOMIC DNA]</scope>
    <source>
        <strain evidence="6 7">SYL130</strain>
    </source>
</reference>
<keyword evidence="3 4" id="KW-0408">Iron</keyword>
<protein>
    <submittedName>
        <fullName evidence="6">Thiol oxidoreductase</fullName>
    </submittedName>
</protein>
<dbReference type="PROSITE" id="PS51007">
    <property type="entry name" value="CYTC"/>
    <property type="match status" value="2"/>
</dbReference>
<keyword evidence="2 4" id="KW-0479">Metal-binding</keyword>
<dbReference type="Proteomes" id="UP000753802">
    <property type="component" value="Unassembled WGS sequence"/>
</dbReference>
<keyword evidence="7" id="KW-1185">Reference proteome</keyword>
<dbReference type="RefSeq" id="WP_161817542.1">
    <property type="nucleotide sequence ID" value="NZ_JAACJS010000004.1"/>
</dbReference>
<dbReference type="InterPro" id="IPR009056">
    <property type="entry name" value="Cyt_c-like_dom"/>
</dbReference>
<dbReference type="InterPro" id="IPR010538">
    <property type="entry name" value="DHOR"/>
</dbReference>
<sequence>MGKRQILLITMLLGSVVVTVSCNKLLPGLPADDSVLDGPVEGLSGEQNQAFLRGDIAFNDDIFTSSNGLGPTFVATSCGSCHAGDGKGHPFTTLTRFGQSDTLGNKFLHLGGPQLQSRALPGIQPETIPTGATFSSFTPPANTGLGLLEAVPDATLLGLSDELDADGDGISGRPNWIHIPVYCLSRPGTIERNGRYIGRFGKKAAVYDLQQQTANAYNQDMGVNSSYESYNTYNGLQIDPEISNQKVLDVIFYLKTLKAPIQRDQNNADVIAGKQIFTNISCGKCHTPQMQTGPSTIAALANKTIFPYTDLLLHDMGPSLNDGYTEGTAMPAEWRTPPLWGLGLSKNSQGGKVFLLHDGRAKSIEEAVSFHGGEASQSKTKFQQLNASDKAKLIQFLESL</sequence>
<evidence type="ECO:0000256" key="2">
    <source>
        <dbReference type="ARBA" id="ARBA00022723"/>
    </source>
</evidence>
<evidence type="ECO:0000256" key="3">
    <source>
        <dbReference type="ARBA" id="ARBA00023004"/>
    </source>
</evidence>
<comment type="caution">
    <text evidence="6">The sequence shown here is derived from an EMBL/GenBank/DDBJ whole genome shotgun (WGS) entry which is preliminary data.</text>
</comment>
<dbReference type="PROSITE" id="PS51257">
    <property type="entry name" value="PROKAR_LIPOPROTEIN"/>
    <property type="match status" value="1"/>
</dbReference>
<proteinExistence type="predicted"/>
<evidence type="ECO:0000256" key="1">
    <source>
        <dbReference type="ARBA" id="ARBA00022617"/>
    </source>
</evidence>
<evidence type="ECO:0000313" key="6">
    <source>
        <dbReference type="EMBL" id="NCI49212.1"/>
    </source>
</evidence>
<dbReference type="InterPro" id="IPR051395">
    <property type="entry name" value="Cytochrome_c_Peroxidase/MauG"/>
</dbReference>
<dbReference type="PANTHER" id="PTHR30600:SF4">
    <property type="entry name" value="CYTOCHROME C DOMAIN-CONTAINING PROTEIN"/>
    <property type="match status" value="1"/>
</dbReference>
<keyword evidence="1 4" id="KW-0349">Heme</keyword>
<evidence type="ECO:0000313" key="7">
    <source>
        <dbReference type="Proteomes" id="UP000753802"/>
    </source>
</evidence>
<evidence type="ECO:0000259" key="5">
    <source>
        <dbReference type="PROSITE" id="PS51007"/>
    </source>
</evidence>
<dbReference type="EMBL" id="JAACJS010000004">
    <property type="protein sequence ID" value="NCI49212.1"/>
    <property type="molecule type" value="Genomic_DNA"/>
</dbReference>
<organism evidence="6 7">
    <name type="scientific">Sediminibacterium roseum</name>
    <dbReference type="NCBI Taxonomy" id="1978412"/>
    <lineage>
        <taxon>Bacteria</taxon>
        <taxon>Pseudomonadati</taxon>
        <taxon>Bacteroidota</taxon>
        <taxon>Chitinophagia</taxon>
        <taxon>Chitinophagales</taxon>
        <taxon>Chitinophagaceae</taxon>
        <taxon>Sediminibacterium</taxon>
    </lineage>
</organism>
<dbReference type="SUPFAM" id="SSF46626">
    <property type="entry name" value="Cytochrome c"/>
    <property type="match status" value="1"/>
</dbReference>
<dbReference type="InterPro" id="IPR036909">
    <property type="entry name" value="Cyt_c-like_dom_sf"/>
</dbReference>